<feature type="transmembrane region" description="Helical" evidence="3">
    <location>
        <begin position="112"/>
        <end position="133"/>
    </location>
</feature>
<dbReference type="Pfam" id="PF01042">
    <property type="entry name" value="Ribonuc_L-PSP"/>
    <property type="match status" value="1"/>
</dbReference>
<sequence>MSVAACENLVDGAREISSIKLVTVTVIYLIIHIIAHRHKKEINKDDNGNNIQIFACGLLPIGMTVAYRPPGWQRRRAEDSYLLAHYIDEFLPLMSRPYAHAEFGKMSYSIRLALFHPILMDIYLAIASIHLAAGGHPETMNSAISLYNSAIRGLSRTIEAGESDGCEDWLMLASIGLCVFERWHVSNHVKATTHLLGAFQIYQIRRRTPRTKDMKLERCFAETLIYHSSILSLFEGADAVCLSDEILKELTSILSTKPIPEAPQWANSPLLGGFHTLFRLILDITKLRSDPHKAQYAAPLAQRLDEVDRLIEARVLTSWDEKRKSNCCNEMRMFSTATKILFLKFMNPQCGMSDPLIEEVVQEGLQRIRVWSPDDRFDQFFCWPLLVIGCGLQAADDIELLRTKLDEIWDTTRCGDARRVRATLESVWAQEQDPIYGDSTTELRRRKPATYLLRMDPRYQDFRSGRLGMAYIVSTSRTASSKKSEGPRGIGATYSQQFGYAQAVRCGNIIKLSGQAGWDGEGNVSTDPSAQIQQSLDNVEKALKAVDPKIGWEHVVQVRSYHINLDETAMPMTEHFKKLMPKGGPVWICFQVPKLLIPGTVIELEIEAYVP</sequence>
<dbReference type="AlphaFoldDB" id="A0A438NH71"/>
<comment type="subcellular location">
    <subcellularLocation>
        <location evidence="1">Nucleus</location>
    </subcellularLocation>
</comment>
<organism evidence="4 5">
    <name type="scientific">Exophiala mesophila</name>
    <name type="common">Black yeast-like fungus</name>
    <dbReference type="NCBI Taxonomy" id="212818"/>
    <lineage>
        <taxon>Eukaryota</taxon>
        <taxon>Fungi</taxon>
        <taxon>Dikarya</taxon>
        <taxon>Ascomycota</taxon>
        <taxon>Pezizomycotina</taxon>
        <taxon>Eurotiomycetes</taxon>
        <taxon>Chaetothyriomycetidae</taxon>
        <taxon>Chaetothyriales</taxon>
        <taxon>Herpotrichiellaceae</taxon>
        <taxon>Exophiala</taxon>
    </lineage>
</organism>
<evidence type="ECO:0000256" key="2">
    <source>
        <dbReference type="ARBA" id="ARBA00023242"/>
    </source>
</evidence>
<dbReference type="InterPro" id="IPR021858">
    <property type="entry name" value="Fun_TF"/>
</dbReference>
<gene>
    <name evidence="4" type="ORF">B0A52_01359</name>
</gene>
<dbReference type="GO" id="GO:0005634">
    <property type="term" value="C:nucleus"/>
    <property type="evidence" value="ECO:0007669"/>
    <property type="project" value="UniProtKB-SubCell"/>
</dbReference>
<dbReference type="SUPFAM" id="SSF55298">
    <property type="entry name" value="YjgF-like"/>
    <property type="match status" value="1"/>
</dbReference>
<feature type="transmembrane region" description="Helical" evidence="3">
    <location>
        <begin position="17"/>
        <end position="35"/>
    </location>
</feature>
<dbReference type="EMBL" id="NAJM01000003">
    <property type="protein sequence ID" value="RVX75082.1"/>
    <property type="molecule type" value="Genomic_DNA"/>
</dbReference>
<evidence type="ECO:0000313" key="5">
    <source>
        <dbReference type="Proteomes" id="UP000288859"/>
    </source>
</evidence>
<keyword evidence="3" id="KW-1133">Transmembrane helix</keyword>
<dbReference type="InterPro" id="IPR006175">
    <property type="entry name" value="YjgF/YER057c/UK114"/>
</dbReference>
<dbReference type="Pfam" id="PF11951">
    <property type="entry name" value="Fungal_trans_2"/>
    <property type="match status" value="1"/>
</dbReference>
<keyword evidence="3" id="KW-0472">Membrane</keyword>
<dbReference type="VEuPathDB" id="FungiDB:PV10_04640"/>
<evidence type="ECO:0000256" key="1">
    <source>
        <dbReference type="ARBA" id="ARBA00004123"/>
    </source>
</evidence>
<name>A0A438NH71_EXOME</name>
<dbReference type="Gene3D" id="3.30.1330.40">
    <property type="entry name" value="RutC-like"/>
    <property type="match status" value="1"/>
</dbReference>
<comment type="caution">
    <text evidence="4">The sequence shown here is derived from an EMBL/GenBank/DDBJ whole genome shotgun (WGS) entry which is preliminary data.</text>
</comment>
<proteinExistence type="predicted"/>
<dbReference type="OrthoDB" id="1919336at2759"/>
<evidence type="ECO:0000256" key="3">
    <source>
        <dbReference type="SAM" id="Phobius"/>
    </source>
</evidence>
<reference evidence="4 5" key="1">
    <citation type="submission" date="2017-03" db="EMBL/GenBank/DDBJ databases">
        <title>Genomes of endolithic fungi from Antarctica.</title>
        <authorList>
            <person name="Coleine C."/>
            <person name="Masonjones S."/>
            <person name="Stajich J.E."/>
        </authorList>
    </citation>
    <scope>NUCLEOTIDE SEQUENCE [LARGE SCALE GENOMIC DNA]</scope>
    <source>
        <strain evidence="4 5">CCFEE 6314</strain>
    </source>
</reference>
<keyword evidence="2" id="KW-0539">Nucleus</keyword>
<evidence type="ECO:0000313" key="4">
    <source>
        <dbReference type="EMBL" id="RVX75082.1"/>
    </source>
</evidence>
<dbReference type="InterPro" id="IPR035959">
    <property type="entry name" value="RutC-like_sf"/>
</dbReference>
<protein>
    <submittedName>
        <fullName evidence="4">Uncharacterized protein</fullName>
    </submittedName>
</protein>
<dbReference type="PANTHER" id="PTHR37534:SF46">
    <property type="entry name" value="ZN(II)2CYS6 TRANSCRIPTION FACTOR (EUROFUNG)"/>
    <property type="match status" value="1"/>
</dbReference>
<keyword evidence="3" id="KW-0812">Transmembrane</keyword>
<accession>A0A438NH71</accession>
<dbReference type="Proteomes" id="UP000288859">
    <property type="component" value="Unassembled WGS sequence"/>
</dbReference>
<dbReference type="PANTHER" id="PTHR37534">
    <property type="entry name" value="TRANSCRIPTIONAL ACTIVATOR PROTEIN UGA3"/>
    <property type="match status" value="1"/>
</dbReference>